<accession>A0A3E5AWD2</accession>
<dbReference type="RefSeq" id="WP_117725791.1">
    <property type="nucleotide sequence ID" value="NZ_CAUGNI010000057.1"/>
</dbReference>
<name>A0A3E5AWD2_9BACE</name>
<comment type="caution">
    <text evidence="1">The sequence shown here is derived from an EMBL/GenBank/DDBJ whole genome shotgun (WGS) entry which is preliminary data.</text>
</comment>
<organism evidence="1 2">
    <name type="scientific">Bacteroides oleiciplenus</name>
    <dbReference type="NCBI Taxonomy" id="626931"/>
    <lineage>
        <taxon>Bacteria</taxon>
        <taxon>Pseudomonadati</taxon>
        <taxon>Bacteroidota</taxon>
        <taxon>Bacteroidia</taxon>
        <taxon>Bacteroidales</taxon>
        <taxon>Bacteroidaceae</taxon>
        <taxon>Bacteroides</taxon>
    </lineage>
</organism>
<evidence type="ECO:0000313" key="1">
    <source>
        <dbReference type="EMBL" id="RGN29641.1"/>
    </source>
</evidence>
<gene>
    <name evidence="1" type="ORF">DXB65_23825</name>
</gene>
<protein>
    <submittedName>
        <fullName evidence="1">Uncharacterized protein</fullName>
    </submittedName>
</protein>
<proteinExistence type="predicted"/>
<dbReference type="EMBL" id="QSUL01000034">
    <property type="protein sequence ID" value="RGN29641.1"/>
    <property type="molecule type" value="Genomic_DNA"/>
</dbReference>
<sequence length="70" mass="8042">MRNLTEHFITSPPYPEYTRDVLAPYILRSEVPLSEETLELVRSKYIPGTDLIRYKAAFAVDRIIGISTLT</sequence>
<reference evidence="1 2" key="1">
    <citation type="submission" date="2018-08" db="EMBL/GenBank/DDBJ databases">
        <title>A genome reference for cultivated species of the human gut microbiota.</title>
        <authorList>
            <person name="Zou Y."/>
            <person name="Xue W."/>
            <person name="Luo G."/>
        </authorList>
    </citation>
    <scope>NUCLEOTIDE SEQUENCE [LARGE SCALE GENOMIC DNA]</scope>
    <source>
        <strain evidence="1 2">OM05-15BH</strain>
    </source>
</reference>
<dbReference type="AlphaFoldDB" id="A0A3E5AWD2"/>
<dbReference type="Proteomes" id="UP000260983">
    <property type="component" value="Unassembled WGS sequence"/>
</dbReference>
<evidence type="ECO:0000313" key="2">
    <source>
        <dbReference type="Proteomes" id="UP000260983"/>
    </source>
</evidence>